<dbReference type="PANTHER" id="PTHR16017:SF0">
    <property type="entry name" value="WD REPEAT-CONTAINING PROTEIN 70"/>
    <property type="match status" value="1"/>
</dbReference>
<evidence type="ECO:0000256" key="2">
    <source>
        <dbReference type="ARBA" id="ARBA00022737"/>
    </source>
</evidence>
<feature type="repeat" description="WD" evidence="4">
    <location>
        <begin position="255"/>
        <end position="287"/>
    </location>
</feature>
<evidence type="ECO:0000256" key="1">
    <source>
        <dbReference type="ARBA" id="ARBA00022574"/>
    </source>
</evidence>
<dbReference type="GO" id="GO:0005634">
    <property type="term" value="C:nucleus"/>
    <property type="evidence" value="ECO:0007669"/>
    <property type="project" value="TreeGrafter"/>
</dbReference>
<feature type="compositionally biased region" description="Acidic residues" evidence="5">
    <location>
        <begin position="80"/>
        <end position="93"/>
    </location>
</feature>
<sequence length="623" mass="69563">MDKSSQNSPSEQIQSNSKKTARRFNFELLLKETIQSAADRCDNACVDEDSISDEDSLIGPPIPSDTPSTSQTYESIDSSSSDEDEGIEEDEEENKIPLSHEAEVNHGSKPVSAFAFDGSGARFASGGYDYSVSLWDFAGMDASMKSFRSLHPFECHVIKSLAFSQTGDSILAVSGSAQAKILDRDGRELIECVKGDQYIVDMSKTKGHIAQLNGGCWHPTSRNEFITCSDDGTVRVWDYCTAKKSQSAVIKTKTKSGQRTVPTCCTFSRDGKLVAAGCNDGSIQMWQHGKLYVNTAKLIRDAHNNGHDITSLSFSYDDVNLLSRSSNYFFLLIIIVYSYTFITILVDGSLKLWDVRLLKHPLHVAEGLENMFPSTDCLFSPRNEYCLTGTTLKRQGHCVGDLVIFEKNSFKEVNRIEYPKEASIIYISLGVIRVAWHPRINQIFCGTTSGKIRIYYNPKISNRGALMCISKPIKRVRAADAVYEPFIIAPNSLPPRKVGRDGFEKEHYTLRQMLRAVRYAQRPPPKNRVPELPVSGPGERGRIGAAGSTLHSFVARQMGLSRKIDDNEDPREAILKHAKAAEENPYWVAPAYKKTQPHPILANKVEEEEVKDELEPVYKQKKM</sequence>
<proteinExistence type="inferred from homology"/>
<name>A0A0V0TKH6_9BILA</name>
<organism evidence="7 8">
    <name type="scientific">Trichinella murrelli</name>
    <dbReference type="NCBI Taxonomy" id="144512"/>
    <lineage>
        <taxon>Eukaryota</taxon>
        <taxon>Metazoa</taxon>
        <taxon>Ecdysozoa</taxon>
        <taxon>Nematoda</taxon>
        <taxon>Enoplea</taxon>
        <taxon>Dorylaimia</taxon>
        <taxon>Trichinellida</taxon>
        <taxon>Trichinellidae</taxon>
        <taxon>Trichinella</taxon>
    </lineage>
</organism>
<dbReference type="PANTHER" id="PTHR16017">
    <property type="entry name" value="GASTRULATION DEFECTIVE PROTEIN 1-RELATED"/>
    <property type="match status" value="1"/>
</dbReference>
<evidence type="ECO:0000313" key="8">
    <source>
        <dbReference type="Proteomes" id="UP000055048"/>
    </source>
</evidence>
<feature type="region of interest" description="Disordered" evidence="5">
    <location>
        <begin position="51"/>
        <end position="94"/>
    </location>
</feature>
<keyword evidence="6" id="KW-0472">Membrane</keyword>
<evidence type="ECO:0000256" key="4">
    <source>
        <dbReference type="PROSITE-ProRule" id="PRU00221"/>
    </source>
</evidence>
<dbReference type="SUPFAM" id="SSF50978">
    <property type="entry name" value="WD40 repeat-like"/>
    <property type="match status" value="1"/>
</dbReference>
<dbReference type="InterPro" id="IPR036322">
    <property type="entry name" value="WD40_repeat_dom_sf"/>
</dbReference>
<keyword evidence="8" id="KW-1185">Reference proteome</keyword>
<evidence type="ECO:0000256" key="6">
    <source>
        <dbReference type="SAM" id="Phobius"/>
    </source>
</evidence>
<feature type="repeat" description="WD" evidence="4">
    <location>
        <begin position="104"/>
        <end position="145"/>
    </location>
</feature>
<protein>
    <submittedName>
        <fullName evidence="7">WD repeat-containing protein 70</fullName>
    </submittedName>
</protein>
<dbReference type="InterPro" id="IPR051858">
    <property type="entry name" value="WD_repeat_GAD-1"/>
</dbReference>
<dbReference type="InterPro" id="IPR015943">
    <property type="entry name" value="WD40/YVTN_repeat-like_dom_sf"/>
</dbReference>
<dbReference type="OrthoDB" id="10264376at2759"/>
<dbReference type="PROSITE" id="PS50294">
    <property type="entry name" value="WD_REPEATS_REGION"/>
    <property type="match status" value="1"/>
</dbReference>
<evidence type="ECO:0000313" key="7">
    <source>
        <dbReference type="EMBL" id="KRX39422.1"/>
    </source>
</evidence>
<dbReference type="AlphaFoldDB" id="A0A0V0TKH6"/>
<dbReference type="STRING" id="144512.A0A0V0TKH6"/>
<dbReference type="PROSITE" id="PS50082">
    <property type="entry name" value="WD_REPEATS_2"/>
    <property type="match status" value="3"/>
</dbReference>
<evidence type="ECO:0000256" key="3">
    <source>
        <dbReference type="ARBA" id="ARBA00038343"/>
    </source>
</evidence>
<dbReference type="Gene3D" id="2.130.10.10">
    <property type="entry name" value="YVTN repeat-like/Quinoprotein amine dehydrogenase"/>
    <property type="match status" value="2"/>
</dbReference>
<feature type="repeat" description="WD" evidence="4">
    <location>
        <begin position="205"/>
        <end position="247"/>
    </location>
</feature>
<dbReference type="Pfam" id="PF00400">
    <property type="entry name" value="WD40"/>
    <property type="match status" value="3"/>
</dbReference>
<reference evidence="7 8" key="1">
    <citation type="submission" date="2015-01" db="EMBL/GenBank/DDBJ databases">
        <title>Evolution of Trichinella species and genotypes.</title>
        <authorList>
            <person name="Korhonen P.K."/>
            <person name="Edoardo P."/>
            <person name="Giuseppe L.R."/>
            <person name="Gasser R.B."/>
        </authorList>
    </citation>
    <scope>NUCLEOTIDE SEQUENCE [LARGE SCALE GENOMIC DNA]</scope>
    <source>
        <strain evidence="7">ISS417</strain>
    </source>
</reference>
<accession>A0A0V0TKH6</accession>
<dbReference type="SMART" id="SM00320">
    <property type="entry name" value="WD40"/>
    <property type="match status" value="6"/>
</dbReference>
<comment type="similarity">
    <text evidence="3">Belongs to the WD repeat GAD-1 family.</text>
</comment>
<dbReference type="InterPro" id="IPR001680">
    <property type="entry name" value="WD40_rpt"/>
</dbReference>
<feature type="transmembrane region" description="Helical" evidence="6">
    <location>
        <begin position="328"/>
        <end position="350"/>
    </location>
</feature>
<evidence type="ECO:0000256" key="5">
    <source>
        <dbReference type="SAM" id="MobiDB-lite"/>
    </source>
</evidence>
<keyword evidence="6" id="KW-1133">Transmembrane helix</keyword>
<keyword evidence="1 4" id="KW-0853">WD repeat</keyword>
<keyword evidence="6" id="KW-0812">Transmembrane</keyword>
<dbReference type="EMBL" id="JYDJ01000234">
    <property type="protein sequence ID" value="KRX39422.1"/>
    <property type="molecule type" value="Genomic_DNA"/>
</dbReference>
<dbReference type="GO" id="GO:0035861">
    <property type="term" value="C:site of double-strand break"/>
    <property type="evidence" value="ECO:0007669"/>
    <property type="project" value="TreeGrafter"/>
</dbReference>
<comment type="caution">
    <text evidence="7">The sequence shown here is derived from an EMBL/GenBank/DDBJ whole genome shotgun (WGS) entry which is preliminary data.</text>
</comment>
<dbReference type="Proteomes" id="UP000055048">
    <property type="component" value="Unassembled WGS sequence"/>
</dbReference>
<gene>
    <name evidence="7" type="primary">wdr70</name>
    <name evidence="7" type="ORF">T05_11366</name>
</gene>
<keyword evidence="2" id="KW-0677">Repeat</keyword>